<evidence type="ECO:0000256" key="10">
    <source>
        <dbReference type="HAMAP-Rule" id="MF_01151"/>
    </source>
</evidence>
<evidence type="ECO:0000256" key="3">
    <source>
        <dbReference type="ARBA" id="ARBA00011738"/>
    </source>
</evidence>
<dbReference type="CDD" id="cd00446">
    <property type="entry name" value="GrpE"/>
    <property type="match status" value="1"/>
</dbReference>
<comment type="similarity">
    <text evidence="2 10 12">Belongs to the GrpE family.</text>
</comment>
<dbReference type="NCBIfam" id="NF010748">
    <property type="entry name" value="PRK14150.1"/>
    <property type="match status" value="1"/>
</dbReference>
<evidence type="ECO:0000256" key="12">
    <source>
        <dbReference type="RuleBase" id="RU004478"/>
    </source>
</evidence>
<keyword evidence="5 10" id="KW-0346">Stress response</keyword>
<evidence type="ECO:0000256" key="2">
    <source>
        <dbReference type="ARBA" id="ARBA00009054"/>
    </source>
</evidence>
<dbReference type="EMBL" id="CP016268">
    <property type="protein sequence ID" value="ANO51527.1"/>
    <property type="molecule type" value="Genomic_DNA"/>
</dbReference>
<evidence type="ECO:0000313" key="14">
    <source>
        <dbReference type="EMBL" id="ANO51527.1"/>
    </source>
</evidence>
<evidence type="ECO:0000313" key="15">
    <source>
        <dbReference type="Proteomes" id="UP000092695"/>
    </source>
</evidence>
<evidence type="ECO:0000256" key="6">
    <source>
        <dbReference type="ARBA" id="ARBA00023186"/>
    </source>
</evidence>
<dbReference type="NCBIfam" id="NF010737">
    <property type="entry name" value="PRK14139.1"/>
    <property type="match status" value="1"/>
</dbReference>
<dbReference type="KEGG" id="woc:BA177_10200"/>
<protein>
    <recommendedName>
        <fullName evidence="8 10">Protein GrpE</fullName>
    </recommendedName>
    <alternativeName>
        <fullName evidence="9 10">HSP-70 cofactor</fullName>
    </alternativeName>
</protein>
<dbReference type="Gene3D" id="2.30.22.10">
    <property type="entry name" value="Head domain of nucleotide exchange factor GrpE"/>
    <property type="match status" value="1"/>
</dbReference>
<dbReference type="InterPro" id="IPR013805">
    <property type="entry name" value="GrpE_CC"/>
</dbReference>
<dbReference type="Gene3D" id="3.90.20.20">
    <property type="match status" value="1"/>
</dbReference>
<reference evidence="14 15" key="1">
    <citation type="submission" date="2016-06" db="EMBL/GenBank/DDBJ databases">
        <title>Complete genome sequence of a deep-branching marine Gamma Proteobacterium Woeseia oceani type strain XK5.</title>
        <authorList>
            <person name="Mu D."/>
            <person name="Du Z."/>
        </authorList>
    </citation>
    <scope>NUCLEOTIDE SEQUENCE [LARGE SCALE GENOMIC DNA]</scope>
    <source>
        <strain evidence="14 15">XK5</strain>
    </source>
</reference>
<sequence>MTGQPDRPQADNQDRPAADEPLPEDAGAESTPSADNGELGVLQAQADENWDKYLRAMAELDNVRKRSQRDVENARKYALEPFARELLNVRDSLEMGLATSAGAEPEPLRQGFEATLKQLATTMEQFGIEVLDPHGEPFDPQQHEAMAMQPSPDVEPGTVLTVYQKGYSLNGRLLRPARVVVSAAVDAD</sequence>
<feature type="compositionally biased region" description="Basic and acidic residues" evidence="13">
    <location>
        <begin position="8"/>
        <end position="18"/>
    </location>
</feature>
<dbReference type="HAMAP" id="MF_01151">
    <property type="entry name" value="GrpE"/>
    <property type="match status" value="1"/>
</dbReference>
<gene>
    <name evidence="10" type="primary">grpE</name>
    <name evidence="14" type="ORF">BA177_10200</name>
</gene>
<dbReference type="GO" id="GO:0005829">
    <property type="term" value="C:cytosol"/>
    <property type="evidence" value="ECO:0007669"/>
    <property type="project" value="TreeGrafter"/>
</dbReference>
<dbReference type="GO" id="GO:0051087">
    <property type="term" value="F:protein-folding chaperone binding"/>
    <property type="evidence" value="ECO:0007669"/>
    <property type="project" value="InterPro"/>
</dbReference>
<dbReference type="SUPFAM" id="SSF58014">
    <property type="entry name" value="Coiled-coil domain of nucleotide exchange factor GrpE"/>
    <property type="match status" value="1"/>
</dbReference>
<dbReference type="SUPFAM" id="SSF51064">
    <property type="entry name" value="Head domain of nucleotide exchange factor GrpE"/>
    <property type="match status" value="1"/>
</dbReference>
<evidence type="ECO:0000256" key="5">
    <source>
        <dbReference type="ARBA" id="ARBA00023016"/>
    </source>
</evidence>
<comment type="subunit">
    <text evidence="3 10">Homodimer.</text>
</comment>
<dbReference type="PROSITE" id="PS01071">
    <property type="entry name" value="GRPE"/>
    <property type="match status" value="1"/>
</dbReference>
<evidence type="ECO:0000256" key="13">
    <source>
        <dbReference type="SAM" id="MobiDB-lite"/>
    </source>
</evidence>
<comment type="subcellular location">
    <subcellularLocation>
        <location evidence="1 10">Cytoplasm</location>
    </subcellularLocation>
</comment>
<evidence type="ECO:0000256" key="8">
    <source>
        <dbReference type="ARBA" id="ARBA00072274"/>
    </source>
</evidence>
<dbReference type="GO" id="GO:0006457">
    <property type="term" value="P:protein folding"/>
    <property type="evidence" value="ECO:0007669"/>
    <property type="project" value="InterPro"/>
</dbReference>
<evidence type="ECO:0000256" key="1">
    <source>
        <dbReference type="ARBA" id="ARBA00004496"/>
    </source>
</evidence>
<accession>A0A193LG88</accession>
<evidence type="ECO:0000256" key="4">
    <source>
        <dbReference type="ARBA" id="ARBA00022490"/>
    </source>
</evidence>
<feature type="region of interest" description="Disordered" evidence="13">
    <location>
        <begin position="1"/>
        <end position="41"/>
    </location>
</feature>
<dbReference type="RefSeq" id="WP_068615952.1">
    <property type="nucleotide sequence ID" value="NZ_CP016268.1"/>
</dbReference>
<keyword evidence="4 10" id="KW-0963">Cytoplasm</keyword>
<dbReference type="GO" id="GO:0051082">
    <property type="term" value="F:unfolded protein binding"/>
    <property type="evidence" value="ECO:0007669"/>
    <property type="project" value="TreeGrafter"/>
</dbReference>
<evidence type="ECO:0000256" key="9">
    <source>
        <dbReference type="ARBA" id="ARBA00076414"/>
    </source>
</evidence>
<dbReference type="InterPro" id="IPR000740">
    <property type="entry name" value="GrpE"/>
</dbReference>
<proteinExistence type="inferred from homology"/>
<dbReference type="InterPro" id="IPR009012">
    <property type="entry name" value="GrpE_head"/>
</dbReference>
<dbReference type="PRINTS" id="PR00773">
    <property type="entry name" value="GRPEPROTEIN"/>
</dbReference>
<dbReference type="AlphaFoldDB" id="A0A193LG88"/>
<evidence type="ECO:0000256" key="7">
    <source>
        <dbReference type="ARBA" id="ARBA00053401"/>
    </source>
</evidence>
<name>A0A193LG88_9GAMM</name>
<dbReference type="PANTHER" id="PTHR21237">
    <property type="entry name" value="GRPE PROTEIN"/>
    <property type="match status" value="1"/>
</dbReference>
<keyword evidence="15" id="KW-1185">Reference proteome</keyword>
<organism evidence="14 15">
    <name type="scientific">Woeseia oceani</name>
    <dbReference type="NCBI Taxonomy" id="1548547"/>
    <lineage>
        <taxon>Bacteria</taxon>
        <taxon>Pseudomonadati</taxon>
        <taxon>Pseudomonadota</taxon>
        <taxon>Gammaproteobacteria</taxon>
        <taxon>Woeseiales</taxon>
        <taxon>Woeseiaceae</taxon>
        <taxon>Woeseia</taxon>
    </lineage>
</organism>
<dbReference type="Proteomes" id="UP000092695">
    <property type="component" value="Chromosome"/>
</dbReference>
<dbReference type="GO" id="GO:0000774">
    <property type="term" value="F:adenyl-nucleotide exchange factor activity"/>
    <property type="evidence" value="ECO:0007669"/>
    <property type="project" value="InterPro"/>
</dbReference>
<evidence type="ECO:0000256" key="11">
    <source>
        <dbReference type="RuleBase" id="RU000639"/>
    </source>
</evidence>
<comment type="function">
    <text evidence="7 10 11">Participates actively in the response to hyperosmotic and heat shock by preventing the aggregation of stress-denatured proteins, in association with DnaK and GrpE. It is the nucleotide exchange factor for DnaK and may function as a thermosensor. Unfolded proteins bind initially to DnaJ; upon interaction with the DnaJ-bound protein, DnaK hydrolyzes its bound ATP, resulting in the formation of a stable complex. GrpE releases ADP from DnaK; ATP binding to DnaK triggers the release of the substrate protein, thus completing the reaction cycle. Several rounds of ATP-dependent interactions between DnaJ, DnaK and GrpE are required for fully efficient folding.</text>
</comment>
<dbReference type="Pfam" id="PF01025">
    <property type="entry name" value="GrpE"/>
    <property type="match status" value="1"/>
</dbReference>
<dbReference type="OrthoDB" id="9789811at2"/>
<dbReference type="PANTHER" id="PTHR21237:SF23">
    <property type="entry name" value="GRPE PROTEIN HOMOLOG, MITOCHONDRIAL"/>
    <property type="match status" value="1"/>
</dbReference>
<dbReference type="FunFam" id="2.30.22.10:FF:000001">
    <property type="entry name" value="Protein GrpE"/>
    <property type="match status" value="1"/>
</dbReference>
<keyword evidence="6 10" id="KW-0143">Chaperone</keyword>
<dbReference type="GO" id="GO:0042803">
    <property type="term" value="F:protein homodimerization activity"/>
    <property type="evidence" value="ECO:0007669"/>
    <property type="project" value="InterPro"/>
</dbReference>
<dbReference type="STRING" id="1548547.BA177_10200"/>